<accession>A0A4P9ZP14</accession>
<dbReference type="PANTHER" id="PTHR32343">
    <property type="entry name" value="SERINE/ARGININE-RICH SPLICING FACTOR"/>
    <property type="match status" value="1"/>
</dbReference>
<organism evidence="2 3">
    <name type="scientific">Dimargaris cristalligena</name>
    <dbReference type="NCBI Taxonomy" id="215637"/>
    <lineage>
        <taxon>Eukaryota</taxon>
        <taxon>Fungi</taxon>
        <taxon>Fungi incertae sedis</taxon>
        <taxon>Zoopagomycota</taxon>
        <taxon>Kickxellomycotina</taxon>
        <taxon>Dimargaritomycetes</taxon>
        <taxon>Dimargaritales</taxon>
        <taxon>Dimargaritaceae</taxon>
        <taxon>Dimargaris</taxon>
    </lineage>
</organism>
<gene>
    <name evidence="2" type="ORF">BJ085DRAFT_21569</name>
</gene>
<dbReference type="Gene3D" id="3.30.70.330">
    <property type="match status" value="1"/>
</dbReference>
<sequence length="260" mass="28572">MSATWTTVALPAEASPNFVLVEGIAKEADAAKVTEFFTFCGKIDQFELRPSADGEAQEALIHFEKDSAAKTAVLLSNAMIAEKPIEVRFFFDHHIDEAATLLKDRDLPQEEKPKSSIFYEIIANGYLLSEKLVKTAYEYDSRYGLSDKAQSLVGQARQSASALDERFKVSENIKNIDEKYKIHDKVNNLTTQATALSNQALQSPAGQRVVHALQQAKESGVRTYEEGVKLAEDEKRESTDAETPPAAAPTTAATEPTTTI</sequence>
<evidence type="ECO:0000313" key="2">
    <source>
        <dbReference type="EMBL" id="RKP34292.1"/>
    </source>
</evidence>
<dbReference type="InterPro" id="IPR012677">
    <property type="entry name" value="Nucleotide-bd_a/b_plait_sf"/>
</dbReference>
<protein>
    <recommendedName>
        <fullName evidence="4">RRM domain-containing protein</fullName>
    </recommendedName>
</protein>
<evidence type="ECO:0000256" key="1">
    <source>
        <dbReference type="SAM" id="MobiDB-lite"/>
    </source>
</evidence>
<reference evidence="3" key="1">
    <citation type="journal article" date="2018" name="Nat. Microbiol.">
        <title>Leveraging single-cell genomics to expand the fungal tree of life.</title>
        <authorList>
            <person name="Ahrendt S.R."/>
            <person name="Quandt C.A."/>
            <person name="Ciobanu D."/>
            <person name="Clum A."/>
            <person name="Salamov A."/>
            <person name="Andreopoulos B."/>
            <person name="Cheng J.F."/>
            <person name="Woyke T."/>
            <person name="Pelin A."/>
            <person name="Henrissat B."/>
            <person name="Reynolds N.K."/>
            <person name="Benny G.L."/>
            <person name="Smith M.E."/>
            <person name="James T.Y."/>
            <person name="Grigoriev I.V."/>
        </authorList>
    </citation>
    <scope>NUCLEOTIDE SEQUENCE [LARGE SCALE GENOMIC DNA]</scope>
    <source>
        <strain evidence="3">RSA 468</strain>
    </source>
</reference>
<feature type="region of interest" description="Disordered" evidence="1">
    <location>
        <begin position="223"/>
        <end position="260"/>
    </location>
</feature>
<dbReference type="STRING" id="215637.A0A4P9ZP14"/>
<feature type="compositionally biased region" description="Low complexity" evidence="1">
    <location>
        <begin position="241"/>
        <end position="260"/>
    </location>
</feature>
<name>A0A4P9ZP14_9FUNG</name>
<dbReference type="InterPro" id="IPR035979">
    <property type="entry name" value="RBD_domain_sf"/>
</dbReference>
<keyword evidence="3" id="KW-1185">Reference proteome</keyword>
<evidence type="ECO:0000313" key="3">
    <source>
        <dbReference type="Proteomes" id="UP000268162"/>
    </source>
</evidence>
<dbReference type="SUPFAM" id="SSF54928">
    <property type="entry name" value="RNA-binding domain, RBD"/>
    <property type="match status" value="1"/>
</dbReference>
<evidence type="ECO:0008006" key="4">
    <source>
        <dbReference type="Google" id="ProtNLM"/>
    </source>
</evidence>
<dbReference type="AlphaFoldDB" id="A0A4P9ZP14"/>
<dbReference type="GO" id="GO:0003676">
    <property type="term" value="F:nucleic acid binding"/>
    <property type="evidence" value="ECO:0007669"/>
    <property type="project" value="InterPro"/>
</dbReference>
<dbReference type="Proteomes" id="UP000268162">
    <property type="component" value="Unassembled WGS sequence"/>
</dbReference>
<dbReference type="EMBL" id="ML003266">
    <property type="protein sequence ID" value="RKP34292.1"/>
    <property type="molecule type" value="Genomic_DNA"/>
</dbReference>
<dbReference type="PANTHER" id="PTHR32343:SF10">
    <property type="entry name" value="RNA-BINDING REGION RNP-1 DOMAIN-CONTAINING PROTEIN"/>
    <property type="match status" value="1"/>
</dbReference>
<feature type="compositionally biased region" description="Basic and acidic residues" evidence="1">
    <location>
        <begin position="223"/>
        <end position="239"/>
    </location>
</feature>
<proteinExistence type="predicted"/>